<dbReference type="Proteomes" id="UP001174909">
    <property type="component" value="Unassembled WGS sequence"/>
</dbReference>
<dbReference type="InterPro" id="IPR013783">
    <property type="entry name" value="Ig-like_fold"/>
</dbReference>
<comment type="caution">
    <text evidence="1">The sequence shown here is derived from an EMBL/GenBank/DDBJ whole genome shotgun (WGS) entry which is preliminary data.</text>
</comment>
<dbReference type="EMBL" id="CASHTH010001443">
    <property type="protein sequence ID" value="CAI8015432.1"/>
    <property type="molecule type" value="Genomic_DNA"/>
</dbReference>
<dbReference type="InterPro" id="IPR036179">
    <property type="entry name" value="Ig-like_dom_sf"/>
</dbReference>
<sequence length="107" mass="12068">HPLSVRVISEDPFIISCDSTHLPPYLVQWWQDGDVLGEELSSSHLIHRGNSTYENTLYLATGHGTTFKCIAFVAVDLNYAPFFKAKYEHIAVIQPFGGRWDITCSPE</sequence>
<proteinExistence type="predicted"/>
<organism evidence="1 2">
    <name type="scientific">Geodia barretti</name>
    <name type="common">Barrett's horny sponge</name>
    <dbReference type="NCBI Taxonomy" id="519541"/>
    <lineage>
        <taxon>Eukaryota</taxon>
        <taxon>Metazoa</taxon>
        <taxon>Porifera</taxon>
        <taxon>Demospongiae</taxon>
        <taxon>Heteroscleromorpha</taxon>
        <taxon>Tetractinellida</taxon>
        <taxon>Astrophorina</taxon>
        <taxon>Geodiidae</taxon>
        <taxon>Geodia</taxon>
    </lineage>
</organism>
<accession>A0AA35WIW2</accession>
<evidence type="ECO:0000313" key="1">
    <source>
        <dbReference type="EMBL" id="CAI8015432.1"/>
    </source>
</evidence>
<evidence type="ECO:0000313" key="2">
    <source>
        <dbReference type="Proteomes" id="UP001174909"/>
    </source>
</evidence>
<feature type="non-terminal residue" evidence="1">
    <location>
        <position position="107"/>
    </location>
</feature>
<dbReference type="AlphaFoldDB" id="A0AA35WIW2"/>
<evidence type="ECO:0008006" key="3">
    <source>
        <dbReference type="Google" id="ProtNLM"/>
    </source>
</evidence>
<dbReference type="SUPFAM" id="SSF48726">
    <property type="entry name" value="Immunoglobulin"/>
    <property type="match status" value="1"/>
</dbReference>
<keyword evidence="2" id="KW-1185">Reference proteome</keyword>
<dbReference type="Gene3D" id="2.60.40.10">
    <property type="entry name" value="Immunoglobulins"/>
    <property type="match status" value="1"/>
</dbReference>
<gene>
    <name evidence="1" type="ORF">GBAR_LOCUS9556</name>
</gene>
<name>A0AA35WIW2_GEOBA</name>
<feature type="non-terminal residue" evidence="1">
    <location>
        <position position="1"/>
    </location>
</feature>
<protein>
    <recommendedName>
        <fullName evidence="3">Ig-like domain-containing protein</fullName>
    </recommendedName>
</protein>
<reference evidence="1" key="1">
    <citation type="submission" date="2023-03" db="EMBL/GenBank/DDBJ databases">
        <authorList>
            <person name="Steffen K."/>
            <person name="Cardenas P."/>
        </authorList>
    </citation>
    <scope>NUCLEOTIDE SEQUENCE</scope>
</reference>